<keyword evidence="4" id="KW-1185">Reference proteome</keyword>
<dbReference type="AlphaFoldDB" id="A0A1R2CMW9"/>
<dbReference type="OrthoDB" id="324026at2759"/>
<evidence type="ECO:0000256" key="2">
    <source>
        <dbReference type="SAM" id="MobiDB-lite"/>
    </source>
</evidence>
<reference evidence="3 4" key="1">
    <citation type="submission" date="2016-11" db="EMBL/GenBank/DDBJ databases">
        <title>The macronuclear genome of Stentor coeruleus: a giant cell with tiny introns.</title>
        <authorList>
            <person name="Slabodnick M."/>
            <person name="Ruby J.G."/>
            <person name="Reiff S.B."/>
            <person name="Swart E.C."/>
            <person name="Gosai S."/>
            <person name="Prabakaran S."/>
            <person name="Witkowska E."/>
            <person name="Larue G.E."/>
            <person name="Fisher S."/>
            <person name="Freeman R.M."/>
            <person name="Gunawardena J."/>
            <person name="Chu W."/>
            <person name="Stover N.A."/>
            <person name="Gregory B.D."/>
            <person name="Nowacki M."/>
            <person name="Derisi J."/>
            <person name="Roy S.W."/>
            <person name="Marshall W.F."/>
            <person name="Sood P."/>
        </authorList>
    </citation>
    <scope>NUCLEOTIDE SEQUENCE [LARGE SCALE GENOMIC DNA]</scope>
    <source>
        <strain evidence="3">WM001</strain>
    </source>
</reference>
<evidence type="ECO:0000256" key="1">
    <source>
        <dbReference type="SAM" id="Coils"/>
    </source>
</evidence>
<feature type="coiled-coil region" evidence="1">
    <location>
        <begin position="446"/>
        <end position="473"/>
    </location>
</feature>
<comment type="caution">
    <text evidence="3">The sequence shown here is derived from an EMBL/GenBank/DDBJ whole genome shotgun (WGS) entry which is preliminary data.</text>
</comment>
<dbReference type="Proteomes" id="UP000187209">
    <property type="component" value="Unassembled WGS sequence"/>
</dbReference>
<feature type="coiled-coil region" evidence="1">
    <location>
        <begin position="327"/>
        <end position="354"/>
    </location>
</feature>
<sequence>MSSADVAKKLDEVSMSRVSISEAIKELELSREAFSHAGQIQDQLKSHESWINEIKYVMESVVTFNFFNTRMEEFAHAMDRAIKARVDELSVSVINQLNNKVTMADADNLLSKKVSWNAYSTLSQQVGLLKSRMDKHIFSDFEGFKTKIKLELTNKNNDKKTADIGSNEEIVQLKSRINTIEQQIQQMFNEEDLMDDEHDSQEELDNMMDDLERAVAKNTKSNDFIEDTDLNDDAHEFECKSPKGQSGDNDKLQIDDKNLSQFKADGITPRNRDSRSIVRKNSKESSSGSRLVGGTSGAIRQLNKKILTISKDFEDHKADFDNFRIETQKLLISIAELEAKFEETNEKFKSIDERLEIMQASFLRALRRSGKPKEISEIIERKQSVRQSNSKDIDSITKIIDDKFKRIIKVENDHSRFSNDLLLMKNFVREKLSGLSSSAVMNTDILANMQKELESMKKKVLFVESELKEKIEEVNREVAKIKGPMVDMVSDLNRESATTQEEIKRNQDVIRSLIEDYQIRPQSQLSYKPAVTESLKSDFRCHTRANSATPTVSIKRRYNKVLSIHEKSDRICFK</sequence>
<organism evidence="3 4">
    <name type="scientific">Stentor coeruleus</name>
    <dbReference type="NCBI Taxonomy" id="5963"/>
    <lineage>
        <taxon>Eukaryota</taxon>
        <taxon>Sar</taxon>
        <taxon>Alveolata</taxon>
        <taxon>Ciliophora</taxon>
        <taxon>Postciliodesmatophora</taxon>
        <taxon>Heterotrichea</taxon>
        <taxon>Heterotrichida</taxon>
        <taxon>Stentoridae</taxon>
        <taxon>Stentor</taxon>
    </lineage>
</organism>
<evidence type="ECO:0000313" key="4">
    <source>
        <dbReference type="Proteomes" id="UP000187209"/>
    </source>
</evidence>
<feature type="region of interest" description="Disordered" evidence="2">
    <location>
        <begin position="260"/>
        <end position="294"/>
    </location>
</feature>
<keyword evidence="1" id="KW-0175">Coiled coil</keyword>
<feature type="coiled-coil region" evidence="1">
    <location>
        <begin position="170"/>
        <end position="214"/>
    </location>
</feature>
<gene>
    <name evidence="3" type="ORF">SteCoe_7277</name>
</gene>
<proteinExistence type="predicted"/>
<dbReference type="EMBL" id="MPUH01000104">
    <property type="protein sequence ID" value="OMJ90362.1"/>
    <property type="molecule type" value="Genomic_DNA"/>
</dbReference>
<name>A0A1R2CMW9_9CILI</name>
<evidence type="ECO:0000313" key="3">
    <source>
        <dbReference type="EMBL" id="OMJ90362.1"/>
    </source>
</evidence>
<protein>
    <submittedName>
        <fullName evidence="3">Uncharacterized protein</fullName>
    </submittedName>
</protein>
<accession>A0A1R2CMW9</accession>